<feature type="region of interest" description="Disordered" evidence="1">
    <location>
        <begin position="1"/>
        <end position="54"/>
    </location>
</feature>
<reference evidence="2 3" key="3">
    <citation type="journal article" date="2015" name="Genome Announc.">
        <title>Draft Genome Sequence of the Archiascomycetous Yeast Saitoella complicata.</title>
        <authorList>
            <person name="Yamauchi K."/>
            <person name="Kondo S."/>
            <person name="Hamamoto M."/>
            <person name="Takahashi Y."/>
            <person name="Ogura Y."/>
            <person name="Hayashi T."/>
            <person name="Nishida H."/>
        </authorList>
    </citation>
    <scope>NUCLEOTIDE SEQUENCE [LARGE SCALE GENOMIC DNA]</scope>
    <source>
        <strain evidence="2 3">NRRL Y-17804</strain>
    </source>
</reference>
<comment type="caution">
    <text evidence="2">The sequence shown here is derived from an EMBL/GenBank/DDBJ whole genome shotgun (WGS) entry which is preliminary data.</text>
</comment>
<proteinExistence type="predicted"/>
<reference evidence="2 3" key="2">
    <citation type="journal article" date="2014" name="J. Gen. Appl. Microbiol.">
        <title>The early diverging ascomycetous budding yeast Saitoella complicata has three histone deacetylases belonging to the Clr6, Hos2, and Rpd3 lineages.</title>
        <authorList>
            <person name="Nishida H."/>
            <person name="Matsumoto T."/>
            <person name="Kondo S."/>
            <person name="Hamamoto M."/>
            <person name="Yoshikawa H."/>
        </authorList>
    </citation>
    <scope>NUCLEOTIDE SEQUENCE [LARGE SCALE GENOMIC DNA]</scope>
    <source>
        <strain evidence="2 3">NRRL Y-17804</strain>
    </source>
</reference>
<evidence type="ECO:0000256" key="1">
    <source>
        <dbReference type="SAM" id="MobiDB-lite"/>
    </source>
</evidence>
<dbReference type="EMBL" id="BACD03000004">
    <property type="protein sequence ID" value="GAO46518.1"/>
    <property type="molecule type" value="Genomic_DNA"/>
</dbReference>
<protein>
    <recommendedName>
        <fullName evidence="4">Proteasome assembly chaperone 1</fullName>
    </recommendedName>
</protein>
<reference evidence="2 3" key="1">
    <citation type="journal article" date="2011" name="J. Gen. Appl. Microbiol.">
        <title>Draft genome sequencing of the enigmatic yeast Saitoella complicata.</title>
        <authorList>
            <person name="Nishida H."/>
            <person name="Hamamoto M."/>
            <person name="Sugiyama J."/>
        </authorList>
    </citation>
    <scope>NUCLEOTIDE SEQUENCE [LARGE SCALE GENOMIC DNA]</scope>
    <source>
        <strain evidence="2 3">NRRL Y-17804</strain>
    </source>
</reference>
<dbReference type="Proteomes" id="UP000033140">
    <property type="component" value="Unassembled WGS sequence"/>
</dbReference>
<dbReference type="AlphaFoldDB" id="A0A0E9N9P8"/>
<accession>A0A0E9N9P8</accession>
<gene>
    <name evidence="2" type="ORF">G7K_0748-t1</name>
</gene>
<evidence type="ECO:0000313" key="3">
    <source>
        <dbReference type="Proteomes" id="UP000033140"/>
    </source>
</evidence>
<name>A0A0E9N9P8_SAICN</name>
<organism evidence="2 3">
    <name type="scientific">Saitoella complicata (strain BCRC 22490 / CBS 7301 / JCM 7358 / NBRC 10748 / NRRL Y-17804)</name>
    <dbReference type="NCBI Taxonomy" id="698492"/>
    <lineage>
        <taxon>Eukaryota</taxon>
        <taxon>Fungi</taxon>
        <taxon>Dikarya</taxon>
        <taxon>Ascomycota</taxon>
        <taxon>Taphrinomycotina</taxon>
        <taxon>Taphrinomycotina incertae sedis</taxon>
        <taxon>Saitoella</taxon>
    </lineage>
</organism>
<evidence type="ECO:0008006" key="4">
    <source>
        <dbReference type="Google" id="ProtNLM"/>
    </source>
</evidence>
<dbReference type="Gene3D" id="3.40.50.12120">
    <property type="entry name" value="POC1 chaperone"/>
    <property type="match status" value="1"/>
</dbReference>
<dbReference type="InterPro" id="IPR038605">
    <property type="entry name" value="Pba1_sf"/>
</dbReference>
<sequence>MFETPIEPPPARHVLYDSDSDDEDENDLAGTTHPFDPDYDEDEVPRPRKKWTEPRAPEVKLNSAVPIEVLAVCVRAMAAIPAGLKGEEENVGTVTVYMDEDGENARTIPIFHHPSHSFHSISIPPFLDPRVCYLLAAAILDAVTPSTKVYVVAPSLTYDRSHAVSILPTTAAAKEVTGDVPLLQPPSMLTGFEAALLSQCERREVQAVAIVGRSSGVVEREHVETDVLHESAKALATHIGAANLVLDMSRSNQKLANRFGRRSTGVGSMINCACCHHLPPPHSNSE</sequence>
<keyword evidence="3" id="KW-1185">Reference proteome</keyword>
<feature type="compositionally biased region" description="Basic and acidic residues" evidence="1">
    <location>
        <begin position="44"/>
        <end position="54"/>
    </location>
</feature>
<feature type="compositionally biased region" description="Pro residues" evidence="1">
    <location>
        <begin position="1"/>
        <end position="11"/>
    </location>
</feature>
<feature type="compositionally biased region" description="Acidic residues" evidence="1">
    <location>
        <begin position="18"/>
        <end position="27"/>
    </location>
</feature>
<evidence type="ECO:0000313" key="2">
    <source>
        <dbReference type="EMBL" id="GAO46518.1"/>
    </source>
</evidence>